<accession>A0A2P5E857</accession>
<comment type="caution">
    <text evidence="2">The sequence shown here is derived from an EMBL/GenBank/DDBJ whole genome shotgun (WGS) entry which is preliminary data.</text>
</comment>
<keyword evidence="1" id="KW-0812">Transmembrane</keyword>
<name>A0A2P5E857_TREOI</name>
<dbReference type="Proteomes" id="UP000237000">
    <property type="component" value="Unassembled WGS sequence"/>
</dbReference>
<sequence>MVNFTYTIFIYCLLLPYSTFLKSINLIILLVVMLPNIRTTENISHLDTMIKTKEYLDSAIRLQYPPLDQIIPIRTINDMLLMDIEKASFKSLFNLTKENKLSI</sequence>
<keyword evidence="1" id="KW-1133">Transmembrane helix</keyword>
<reference evidence="3" key="1">
    <citation type="submission" date="2016-06" db="EMBL/GenBank/DDBJ databases">
        <title>Parallel loss of symbiosis genes in relatives of nitrogen-fixing non-legume Parasponia.</title>
        <authorList>
            <person name="Van Velzen R."/>
            <person name="Holmer R."/>
            <person name="Bu F."/>
            <person name="Rutten L."/>
            <person name="Van Zeijl A."/>
            <person name="Liu W."/>
            <person name="Santuari L."/>
            <person name="Cao Q."/>
            <person name="Sharma T."/>
            <person name="Shen D."/>
            <person name="Roswanjaya Y."/>
            <person name="Wardhani T."/>
            <person name="Kalhor M.S."/>
            <person name="Jansen J."/>
            <person name="Van den Hoogen J."/>
            <person name="Gungor B."/>
            <person name="Hartog M."/>
            <person name="Hontelez J."/>
            <person name="Verver J."/>
            <person name="Yang W.-C."/>
            <person name="Schijlen E."/>
            <person name="Repin R."/>
            <person name="Schilthuizen M."/>
            <person name="Schranz E."/>
            <person name="Heidstra R."/>
            <person name="Miyata K."/>
            <person name="Fedorova E."/>
            <person name="Kohlen W."/>
            <person name="Bisseling T."/>
            <person name="Smit S."/>
            <person name="Geurts R."/>
        </authorList>
    </citation>
    <scope>NUCLEOTIDE SEQUENCE [LARGE SCALE GENOMIC DNA]</scope>
    <source>
        <strain evidence="3">cv. RG33-2</strain>
    </source>
</reference>
<keyword evidence="3" id="KW-1185">Reference proteome</keyword>
<dbReference type="InParanoid" id="A0A2P5E857"/>
<protein>
    <submittedName>
        <fullName evidence="2">Uncharacterized protein</fullName>
    </submittedName>
</protein>
<dbReference type="AlphaFoldDB" id="A0A2P5E857"/>
<gene>
    <name evidence="2" type="ORF">TorRG33x02_224990</name>
</gene>
<proteinExistence type="predicted"/>
<feature type="transmembrane region" description="Helical" evidence="1">
    <location>
        <begin position="6"/>
        <end position="34"/>
    </location>
</feature>
<organism evidence="2 3">
    <name type="scientific">Trema orientale</name>
    <name type="common">Charcoal tree</name>
    <name type="synonym">Celtis orientalis</name>
    <dbReference type="NCBI Taxonomy" id="63057"/>
    <lineage>
        <taxon>Eukaryota</taxon>
        <taxon>Viridiplantae</taxon>
        <taxon>Streptophyta</taxon>
        <taxon>Embryophyta</taxon>
        <taxon>Tracheophyta</taxon>
        <taxon>Spermatophyta</taxon>
        <taxon>Magnoliopsida</taxon>
        <taxon>eudicotyledons</taxon>
        <taxon>Gunneridae</taxon>
        <taxon>Pentapetalae</taxon>
        <taxon>rosids</taxon>
        <taxon>fabids</taxon>
        <taxon>Rosales</taxon>
        <taxon>Cannabaceae</taxon>
        <taxon>Trema</taxon>
    </lineage>
</organism>
<evidence type="ECO:0000256" key="1">
    <source>
        <dbReference type="SAM" id="Phobius"/>
    </source>
</evidence>
<keyword evidence="1" id="KW-0472">Membrane</keyword>
<dbReference type="EMBL" id="JXTC01000210">
    <property type="protein sequence ID" value="PON81680.1"/>
    <property type="molecule type" value="Genomic_DNA"/>
</dbReference>
<evidence type="ECO:0000313" key="2">
    <source>
        <dbReference type="EMBL" id="PON81680.1"/>
    </source>
</evidence>
<evidence type="ECO:0000313" key="3">
    <source>
        <dbReference type="Proteomes" id="UP000237000"/>
    </source>
</evidence>